<reference evidence="12 13" key="1">
    <citation type="submission" date="2021-03" db="EMBL/GenBank/DDBJ databases">
        <title>Genomic Encyclopedia of Type Strains, Phase IV (KMG-IV): sequencing the most valuable type-strain genomes for metagenomic binning, comparative biology and taxonomic classification.</title>
        <authorList>
            <person name="Goeker M."/>
        </authorList>
    </citation>
    <scope>NUCLEOTIDE SEQUENCE [LARGE SCALE GENOMIC DNA]</scope>
    <source>
        <strain evidence="12 13">DSM 26427</strain>
    </source>
</reference>
<evidence type="ECO:0000256" key="1">
    <source>
        <dbReference type="ARBA" id="ARBA00004417"/>
    </source>
</evidence>
<evidence type="ECO:0000256" key="5">
    <source>
        <dbReference type="ARBA" id="ARBA00022519"/>
    </source>
</evidence>
<dbReference type="Pfam" id="PF08352">
    <property type="entry name" value="oligo_HPY"/>
    <property type="match status" value="2"/>
</dbReference>
<dbReference type="Pfam" id="PF00005">
    <property type="entry name" value="ABC_tran"/>
    <property type="match status" value="2"/>
</dbReference>
<feature type="region of interest" description="Disordered" evidence="10">
    <location>
        <begin position="542"/>
        <end position="574"/>
    </location>
</feature>
<proteinExistence type="inferred from homology"/>
<dbReference type="CDD" id="cd03257">
    <property type="entry name" value="ABC_NikE_OppD_transporters"/>
    <property type="match status" value="2"/>
</dbReference>
<dbReference type="NCBIfam" id="NF008453">
    <property type="entry name" value="PRK11308.1"/>
    <property type="match status" value="2"/>
</dbReference>
<evidence type="ECO:0000313" key="12">
    <source>
        <dbReference type="EMBL" id="MBP1860065.1"/>
    </source>
</evidence>
<evidence type="ECO:0000256" key="3">
    <source>
        <dbReference type="ARBA" id="ARBA00022448"/>
    </source>
</evidence>
<sequence>MSGPVLSIRDLTVKVPIDGETRTLIDAVSFDLARGEILGLVGESGSGKSMICRALVKLLPSPAIAITGGTVLLDGKDLATLSEDAMRAVRGAEIGMIFQNPTSHLDPVMRIGDQIAEGIRYHQGFDPREARAAAVEILGQVGFPDPARQYDNYPHEFSGGMRQRAMIAVALSCNPKILIADEPTTALDVTIQAQILRLLMDLRDKRGLSIILITHDLGIVAQTCDSIAVLRNGQLLEHGPKRRVLAEPQHAYTVSLLKSHPSMPEESGGTPLTPAALPIALQPLLEIDDLVVRFPAPGLGIFKKGKTEIAAVNGVSLRIMPGETVGIVGESGSGKSTLARAILGLTPLTSGHVSFAGSDLAQQRRQTLAKLRTEAAMVFQDPYNALNPRLTIGDMLAEVLKVQGNTPAARIPERVGELLDLVELDRAFATRRPRSLSGGQCQRAGIARALAVDPKLIIADECVAALDVTIQAQIIDLFRDLKTRMNLTLLFIAHDLAIVRNLCDRVVVMYRGEIVEEGRCDAVFANPRHAYTAALIGAIPDIDPDKPLPRGDLPPRSEPKAAPVVRGQPLISMQ</sequence>
<dbReference type="GO" id="GO:0005524">
    <property type="term" value="F:ATP binding"/>
    <property type="evidence" value="ECO:0007669"/>
    <property type="project" value="UniProtKB-KW"/>
</dbReference>
<dbReference type="InterPro" id="IPR013563">
    <property type="entry name" value="Oligopep_ABC_C"/>
</dbReference>
<dbReference type="NCBIfam" id="NF007739">
    <property type="entry name" value="PRK10419.1"/>
    <property type="match status" value="2"/>
</dbReference>
<dbReference type="InterPro" id="IPR003439">
    <property type="entry name" value="ABC_transporter-like_ATP-bd"/>
</dbReference>
<keyword evidence="6" id="KW-0547">Nucleotide-binding</keyword>
<keyword evidence="7 12" id="KW-0067">ATP-binding</keyword>
<evidence type="ECO:0000259" key="11">
    <source>
        <dbReference type="PROSITE" id="PS50893"/>
    </source>
</evidence>
<feature type="domain" description="ABC transporter" evidence="11">
    <location>
        <begin position="285"/>
        <end position="536"/>
    </location>
</feature>
<evidence type="ECO:0000256" key="6">
    <source>
        <dbReference type="ARBA" id="ARBA00022741"/>
    </source>
</evidence>
<dbReference type="PROSITE" id="PS50893">
    <property type="entry name" value="ABC_TRANSPORTER_2"/>
    <property type="match status" value="2"/>
</dbReference>
<dbReference type="EMBL" id="JAGGJV010000006">
    <property type="protein sequence ID" value="MBP1860065.1"/>
    <property type="molecule type" value="Genomic_DNA"/>
</dbReference>
<dbReference type="Proteomes" id="UP000823786">
    <property type="component" value="Unassembled WGS sequence"/>
</dbReference>
<dbReference type="PANTHER" id="PTHR43297:SF14">
    <property type="entry name" value="ATPASE AAA-TYPE CORE DOMAIN-CONTAINING PROTEIN"/>
    <property type="match status" value="1"/>
</dbReference>
<keyword evidence="8" id="KW-1278">Translocase</keyword>
<accession>A0ABS4EQ48</accession>
<keyword evidence="3" id="KW-0813">Transport</keyword>
<feature type="domain" description="ABC transporter" evidence="11">
    <location>
        <begin position="6"/>
        <end position="257"/>
    </location>
</feature>
<dbReference type="InterPro" id="IPR017871">
    <property type="entry name" value="ABC_transporter-like_CS"/>
</dbReference>
<feature type="compositionally biased region" description="Basic and acidic residues" evidence="10">
    <location>
        <begin position="543"/>
        <end position="559"/>
    </location>
</feature>
<evidence type="ECO:0000256" key="7">
    <source>
        <dbReference type="ARBA" id="ARBA00022840"/>
    </source>
</evidence>
<dbReference type="InterPro" id="IPR003593">
    <property type="entry name" value="AAA+_ATPase"/>
</dbReference>
<evidence type="ECO:0000256" key="10">
    <source>
        <dbReference type="SAM" id="MobiDB-lite"/>
    </source>
</evidence>
<dbReference type="RefSeq" id="WP_209854066.1">
    <property type="nucleotide sequence ID" value="NZ_JAGGJV010000006.1"/>
</dbReference>
<organism evidence="12 13">
    <name type="scientific">Rhizobium herbae</name>
    <dbReference type="NCBI Taxonomy" id="508661"/>
    <lineage>
        <taxon>Bacteria</taxon>
        <taxon>Pseudomonadati</taxon>
        <taxon>Pseudomonadota</taxon>
        <taxon>Alphaproteobacteria</taxon>
        <taxon>Hyphomicrobiales</taxon>
        <taxon>Rhizobiaceae</taxon>
        <taxon>Rhizobium/Agrobacterium group</taxon>
        <taxon>Rhizobium</taxon>
    </lineage>
</organism>
<dbReference type="PROSITE" id="PS00211">
    <property type="entry name" value="ABC_TRANSPORTER_1"/>
    <property type="match status" value="2"/>
</dbReference>
<evidence type="ECO:0000256" key="2">
    <source>
        <dbReference type="ARBA" id="ARBA00005417"/>
    </source>
</evidence>
<evidence type="ECO:0000256" key="8">
    <source>
        <dbReference type="ARBA" id="ARBA00022967"/>
    </source>
</evidence>
<keyword evidence="4" id="KW-1003">Cell membrane</keyword>
<dbReference type="SMART" id="SM00382">
    <property type="entry name" value="AAA"/>
    <property type="match status" value="2"/>
</dbReference>
<keyword evidence="13" id="KW-1185">Reference proteome</keyword>
<comment type="caution">
    <text evidence="12">The sequence shown here is derived from an EMBL/GenBank/DDBJ whole genome shotgun (WGS) entry which is preliminary data.</text>
</comment>
<keyword evidence="9" id="KW-0472">Membrane</keyword>
<gene>
    <name evidence="12" type="ORF">J2Z75_003586</name>
</gene>
<evidence type="ECO:0000313" key="13">
    <source>
        <dbReference type="Proteomes" id="UP000823786"/>
    </source>
</evidence>
<evidence type="ECO:0000256" key="4">
    <source>
        <dbReference type="ARBA" id="ARBA00022475"/>
    </source>
</evidence>
<dbReference type="InterPro" id="IPR027417">
    <property type="entry name" value="P-loop_NTPase"/>
</dbReference>
<evidence type="ECO:0000256" key="9">
    <source>
        <dbReference type="ARBA" id="ARBA00023136"/>
    </source>
</evidence>
<dbReference type="PANTHER" id="PTHR43297">
    <property type="entry name" value="OLIGOPEPTIDE TRANSPORT ATP-BINDING PROTEIN APPD"/>
    <property type="match status" value="1"/>
</dbReference>
<dbReference type="InterPro" id="IPR050388">
    <property type="entry name" value="ABC_Ni/Peptide_Import"/>
</dbReference>
<dbReference type="SUPFAM" id="SSF52540">
    <property type="entry name" value="P-loop containing nucleoside triphosphate hydrolases"/>
    <property type="match status" value="2"/>
</dbReference>
<keyword evidence="5" id="KW-0997">Cell inner membrane</keyword>
<comment type="similarity">
    <text evidence="2">Belongs to the ABC transporter superfamily.</text>
</comment>
<dbReference type="Gene3D" id="3.40.50.300">
    <property type="entry name" value="P-loop containing nucleotide triphosphate hydrolases"/>
    <property type="match status" value="2"/>
</dbReference>
<protein>
    <submittedName>
        <fullName evidence="12">Peptide/nickel transport system ATP-binding protein</fullName>
    </submittedName>
</protein>
<comment type="subcellular location">
    <subcellularLocation>
        <location evidence="1">Cell inner membrane</location>
        <topology evidence="1">Peripheral membrane protein</topology>
    </subcellularLocation>
</comment>
<name>A0ABS4EQ48_9HYPH</name>